<sequence length="103" mass="11339">MRQFDVCRNPNPAMRARVPYLLILQSDLLDPLATVVVAPLVPESAFRPVTRLHPVFEIEGERFVLSTGELAGVPRRMVGERVSSLAGERDAIIAALDLLFTGI</sequence>
<dbReference type="InterPro" id="IPR011067">
    <property type="entry name" value="Plasmid_toxin/cell-grow_inhib"/>
</dbReference>
<evidence type="ECO:0000256" key="1">
    <source>
        <dbReference type="ARBA" id="ARBA00005230"/>
    </source>
</evidence>
<evidence type="ECO:0000313" key="9">
    <source>
        <dbReference type="Proteomes" id="UP001209755"/>
    </source>
</evidence>
<keyword evidence="9" id="KW-1185">Reference proteome</keyword>
<dbReference type="SUPFAM" id="SSF50118">
    <property type="entry name" value="Cell growth inhibitor/plasmid maintenance toxic component"/>
    <property type="match status" value="1"/>
</dbReference>
<reference evidence="9" key="1">
    <citation type="submission" date="2023-07" db="EMBL/GenBank/DDBJ databases">
        <title>Genome sequencing of Purple Non-Sulfur Bacteria from various extreme environments.</title>
        <authorList>
            <person name="Mayer M."/>
        </authorList>
    </citation>
    <scope>NUCLEOTIDE SEQUENCE [LARGE SCALE GENOMIC DNA]</scope>
    <source>
        <strain evidence="9">DSM 17935</strain>
    </source>
</reference>
<evidence type="ECO:0000256" key="4">
    <source>
        <dbReference type="ARBA" id="ARBA00023015"/>
    </source>
</evidence>
<organism evidence="8 9">
    <name type="scientific">Rhodobium gokarnense</name>
    <dbReference type="NCBI Taxonomy" id="364296"/>
    <lineage>
        <taxon>Bacteria</taxon>
        <taxon>Pseudomonadati</taxon>
        <taxon>Pseudomonadota</taxon>
        <taxon>Alphaproteobacteria</taxon>
        <taxon>Hyphomicrobiales</taxon>
        <taxon>Rhodobiaceae</taxon>
        <taxon>Rhodobium</taxon>
    </lineage>
</organism>
<evidence type="ECO:0000256" key="7">
    <source>
        <dbReference type="ARBA" id="ARBA00033135"/>
    </source>
</evidence>
<dbReference type="Gene3D" id="2.30.30.110">
    <property type="match status" value="1"/>
</dbReference>
<comment type="caution">
    <text evidence="8">The sequence shown here is derived from an EMBL/GenBank/DDBJ whole genome shotgun (WGS) entry which is preliminary data.</text>
</comment>
<gene>
    <name evidence="8" type="ORF">M2319_001229</name>
</gene>
<evidence type="ECO:0000256" key="3">
    <source>
        <dbReference type="ARBA" id="ARBA00022491"/>
    </source>
</evidence>
<evidence type="ECO:0000256" key="2">
    <source>
        <dbReference type="ARBA" id="ARBA00015075"/>
    </source>
</evidence>
<protein>
    <recommendedName>
        <fullName evidence="2">Toxin CcdB</fullName>
    </recommendedName>
    <alternativeName>
        <fullName evidence="7">Cytotoxic protein CcdB</fullName>
    </alternativeName>
    <alternativeName>
        <fullName evidence="6">Protein LetD</fullName>
    </alternativeName>
</protein>
<proteinExistence type="inferred from homology"/>
<dbReference type="RefSeq" id="WP_264600570.1">
    <property type="nucleotide sequence ID" value="NZ_JAOQNS010000003.1"/>
</dbReference>
<name>A0ABT3H928_9HYPH</name>
<comment type="similarity">
    <text evidence="1">Belongs to the CcdB toxin family.</text>
</comment>
<evidence type="ECO:0000256" key="6">
    <source>
        <dbReference type="ARBA" id="ARBA00029628"/>
    </source>
</evidence>
<keyword evidence="3" id="KW-0678">Repressor</keyword>
<dbReference type="InterPro" id="IPR002712">
    <property type="entry name" value="CcdB"/>
</dbReference>
<accession>A0ABT3H928</accession>
<dbReference type="Proteomes" id="UP001209755">
    <property type="component" value="Unassembled WGS sequence"/>
</dbReference>
<keyword evidence="5" id="KW-0804">Transcription</keyword>
<dbReference type="EMBL" id="JAOQNS010000003">
    <property type="protein sequence ID" value="MCW2306907.1"/>
    <property type="molecule type" value="Genomic_DNA"/>
</dbReference>
<evidence type="ECO:0000256" key="5">
    <source>
        <dbReference type="ARBA" id="ARBA00023163"/>
    </source>
</evidence>
<keyword evidence="4" id="KW-0805">Transcription regulation</keyword>
<dbReference type="Pfam" id="PF01845">
    <property type="entry name" value="CcdB"/>
    <property type="match status" value="1"/>
</dbReference>
<evidence type="ECO:0000313" key="8">
    <source>
        <dbReference type="EMBL" id="MCW2306907.1"/>
    </source>
</evidence>